<dbReference type="InterPro" id="IPR040885">
    <property type="entry name" value="SMP_C2CD2L"/>
</dbReference>
<dbReference type="GO" id="GO:0008526">
    <property type="term" value="F:phosphatidylinositol transfer activity"/>
    <property type="evidence" value="ECO:0007669"/>
    <property type="project" value="TreeGrafter"/>
</dbReference>
<feature type="domain" description="Synaptotagmin-like mitochondrial and lipid-binding" evidence="3">
    <location>
        <begin position="104"/>
        <end position="254"/>
    </location>
</feature>
<feature type="region of interest" description="Disordered" evidence="1">
    <location>
        <begin position="611"/>
        <end position="635"/>
    </location>
</feature>
<proteinExistence type="predicted"/>
<dbReference type="OrthoDB" id="9942148at2759"/>
<feature type="compositionally biased region" description="Polar residues" evidence="1">
    <location>
        <begin position="526"/>
        <end position="535"/>
    </location>
</feature>
<dbReference type="GO" id="GO:0035091">
    <property type="term" value="F:phosphatidylinositol binding"/>
    <property type="evidence" value="ECO:0007669"/>
    <property type="project" value="TreeGrafter"/>
</dbReference>
<dbReference type="EMBL" id="JAINUF010000003">
    <property type="protein sequence ID" value="KAJ8368215.1"/>
    <property type="molecule type" value="Genomic_DNA"/>
</dbReference>
<comment type="caution">
    <text evidence="4">The sequence shown here is derived from an EMBL/GenBank/DDBJ whole genome shotgun (WGS) entry which is preliminary data.</text>
</comment>
<keyword evidence="5" id="KW-1185">Reference proteome</keyword>
<evidence type="ECO:0000313" key="4">
    <source>
        <dbReference type="EMBL" id="KAJ8368215.1"/>
    </source>
</evidence>
<keyword evidence="2" id="KW-1133">Transmembrane helix</keyword>
<gene>
    <name evidence="4" type="ORF">SKAU_G00082430</name>
</gene>
<dbReference type="InterPro" id="IPR039934">
    <property type="entry name" value="C2CD2/C2CD2L"/>
</dbReference>
<feature type="compositionally biased region" description="Basic and acidic residues" evidence="1">
    <location>
        <begin position="617"/>
        <end position="629"/>
    </location>
</feature>
<evidence type="ECO:0000313" key="5">
    <source>
        <dbReference type="Proteomes" id="UP001152622"/>
    </source>
</evidence>
<feature type="region of interest" description="Disordered" evidence="1">
    <location>
        <begin position="657"/>
        <end position="676"/>
    </location>
</feature>
<dbReference type="AlphaFoldDB" id="A0A9Q1FVX8"/>
<evidence type="ECO:0000256" key="2">
    <source>
        <dbReference type="SAM" id="Phobius"/>
    </source>
</evidence>
<evidence type="ECO:0000259" key="3">
    <source>
        <dbReference type="Pfam" id="PF18696"/>
    </source>
</evidence>
<feature type="region of interest" description="Disordered" evidence="1">
    <location>
        <begin position="526"/>
        <end position="593"/>
    </location>
</feature>
<organism evidence="4 5">
    <name type="scientific">Synaphobranchus kaupii</name>
    <name type="common">Kaup's arrowtooth eel</name>
    <dbReference type="NCBI Taxonomy" id="118154"/>
    <lineage>
        <taxon>Eukaryota</taxon>
        <taxon>Metazoa</taxon>
        <taxon>Chordata</taxon>
        <taxon>Craniata</taxon>
        <taxon>Vertebrata</taxon>
        <taxon>Euteleostomi</taxon>
        <taxon>Actinopterygii</taxon>
        <taxon>Neopterygii</taxon>
        <taxon>Teleostei</taxon>
        <taxon>Anguilliformes</taxon>
        <taxon>Synaphobranchidae</taxon>
        <taxon>Synaphobranchus</taxon>
    </lineage>
</organism>
<keyword evidence="2" id="KW-0472">Membrane</keyword>
<feature type="compositionally biased region" description="Polar residues" evidence="1">
    <location>
        <begin position="560"/>
        <end position="569"/>
    </location>
</feature>
<evidence type="ECO:0000256" key="1">
    <source>
        <dbReference type="SAM" id="MobiDB-lite"/>
    </source>
</evidence>
<dbReference type="Proteomes" id="UP001152622">
    <property type="component" value="Chromosome 3"/>
</dbReference>
<dbReference type="PANTHER" id="PTHR21119:SF8">
    <property type="entry name" value="PHOSPHOLIPID TRANSFER PROTEIN C2CD2L"/>
    <property type="match status" value="1"/>
</dbReference>
<dbReference type="GO" id="GO:0098592">
    <property type="term" value="C:cytoplasmic side of apical plasma membrane"/>
    <property type="evidence" value="ECO:0007669"/>
    <property type="project" value="TreeGrafter"/>
</dbReference>
<dbReference type="Pfam" id="PF18696">
    <property type="entry name" value="SMP_C2CD2L"/>
    <property type="match status" value="1"/>
</dbReference>
<keyword evidence="2" id="KW-0812">Transmembrane</keyword>
<name>A0A9Q1FVX8_SYNKA</name>
<sequence length="676" mass="72799">MHTAVTMFEDIGWMLLVAVFLVSVLTVLLWLVQYSVGGPNTDAASWALPGNLKPQVLAYGLWGSVKKLRLGRAAGVGDPGVRAAGARSLLSSLFSFRSFRENCQRAWIRALNEQACRHGCSIQITFEDNLQLPPSVSIGQVTCMDQSACTMVLQCDCKVDTVTFPVTVTQQSPAAVSVDTYQVTIAPAQVQLMVSLEEVEEKGLLVSWSFSQQPLLSLAVSPCRVPQEGCEEKVDVNMIGDLVENAIVSTQPAMMVNLKACEGPASPAKRQNPGWSSPSPGTPVQRIVVRQLRVTGLRGGGQLVQLRELCCVLDLDPPTQEARSDFLPAPVSPGAELEWNEDVALNLDADTKGLRVRLVERNSTGEKFLPGHASIPLDFPRRTPTGRQVLSVSTGPGLPPTATVILELVFLEVGNAHNCHDDAQPCALPNPTQDVKTDYNPILNCKMVVMGPTVQTQPFLDCKPGTGSPFCSPHRVKQAEMAVLRQPCGNSSPTPSCLSTVKVLLSNGLDPMDDTAVRHLTIKQTSSKRGSTITAGSKGPVAAGGSGCTSLADTGLQGEHSLQGNNSDRSSYERPSNDDLESEMGSTGTLETRSLKDHKVGFLRSGTKLLFRRRPQRKDPSLSRSHEDVSNLGHNSVRCKKSGSFSRRLIKRFSFHTRSKVKTSADANGASAPTDD</sequence>
<accession>A0A9Q1FVX8</accession>
<dbReference type="PANTHER" id="PTHR21119">
    <property type="entry name" value="C2 DOMAIN-CONTAINING PROTEIN"/>
    <property type="match status" value="1"/>
</dbReference>
<protein>
    <recommendedName>
        <fullName evidence="3">Synaptotagmin-like mitochondrial and lipid-binding domain-containing protein</fullName>
    </recommendedName>
</protein>
<dbReference type="GO" id="GO:0035774">
    <property type="term" value="P:positive regulation of insulin secretion involved in cellular response to glucose stimulus"/>
    <property type="evidence" value="ECO:0007669"/>
    <property type="project" value="TreeGrafter"/>
</dbReference>
<dbReference type="CDD" id="cd21683">
    <property type="entry name" value="SMP_C2CD2L"/>
    <property type="match status" value="1"/>
</dbReference>
<feature type="transmembrane region" description="Helical" evidence="2">
    <location>
        <begin position="12"/>
        <end position="32"/>
    </location>
</feature>
<reference evidence="4" key="1">
    <citation type="journal article" date="2023" name="Science">
        <title>Genome structures resolve the early diversification of teleost fishes.</title>
        <authorList>
            <person name="Parey E."/>
            <person name="Louis A."/>
            <person name="Montfort J."/>
            <person name="Bouchez O."/>
            <person name="Roques C."/>
            <person name="Iampietro C."/>
            <person name="Lluch J."/>
            <person name="Castinel A."/>
            <person name="Donnadieu C."/>
            <person name="Desvignes T."/>
            <person name="Floi Bucao C."/>
            <person name="Jouanno E."/>
            <person name="Wen M."/>
            <person name="Mejri S."/>
            <person name="Dirks R."/>
            <person name="Jansen H."/>
            <person name="Henkel C."/>
            <person name="Chen W.J."/>
            <person name="Zahm M."/>
            <person name="Cabau C."/>
            <person name="Klopp C."/>
            <person name="Thompson A.W."/>
            <person name="Robinson-Rechavi M."/>
            <person name="Braasch I."/>
            <person name="Lecointre G."/>
            <person name="Bobe J."/>
            <person name="Postlethwait J.H."/>
            <person name="Berthelot C."/>
            <person name="Roest Crollius H."/>
            <person name="Guiguen Y."/>
        </authorList>
    </citation>
    <scope>NUCLEOTIDE SEQUENCE</scope>
    <source>
        <strain evidence="4">WJC10195</strain>
    </source>
</reference>